<evidence type="ECO:0000256" key="5">
    <source>
        <dbReference type="ARBA" id="ARBA00012780"/>
    </source>
</evidence>
<evidence type="ECO:0000313" key="24">
    <source>
        <dbReference type="EMBL" id="KUJ13846.1"/>
    </source>
</evidence>
<evidence type="ECO:0000256" key="22">
    <source>
        <dbReference type="RuleBase" id="RU004335"/>
    </source>
</evidence>
<evidence type="ECO:0000256" key="10">
    <source>
        <dbReference type="ARBA" id="ARBA00022622"/>
    </source>
</evidence>
<evidence type="ECO:0000256" key="2">
    <source>
        <dbReference type="ARBA" id="ARBA00004191"/>
    </source>
</evidence>
<keyword evidence="8" id="KW-0134">Cell wall</keyword>
<keyword evidence="12 24" id="KW-0378">Hydrolase</keyword>
<dbReference type="InterPro" id="IPR000490">
    <property type="entry name" value="Glyco_hydro_17"/>
</dbReference>
<gene>
    <name evidence="24" type="ORF">LY89DRAFT_687196</name>
</gene>
<evidence type="ECO:0000256" key="23">
    <source>
        <dbReference type="SAM" id="SignalP"/>
    </source>
</evidence>
<dbReference type="InterPro" id="IPR050732">
    <property type="entry name" value="Beta-glucan_modifiers"/>
</dbReference>
<evidence type="ECO:0000256" key="12">
    <source>
        <dbReference type="ARBA" id="ARBA00022801"/>
    </source>
</evidence>
<evidence type="ECO:0000256" key="20">
    <source>
        <dbReference type="ARBA" id="ARBA00032134"/>
    </source>
</evidence>
<evidence type="ECO:0000256" key="1">
    <source>
        <dbReference type="ARBA" id="ARBA00000382"/>
    </source>
</evidence>
<dbReference type="Pfam" id="PF00332">
    <property type="entry name" value="Glyco_hydro_17"/>
    <property type="match status" value="1"/>
</dbReference>
<evidence type="ECO:0000256" key="3">
    <source>
        <dbReference type="ARBA" id="ARBA00004609"/>
    </source>
</evidence>
<comment type="function">
    <text evidence="19">Glucanases play a role in cell expansion during growth, in cell-cell fusion during mating, and in spore release during sporulation. This enzyme may be involved in beta-glucan degradation and also function biosynthetically as a transglycosylase.</text>
</comment>
<comment type="catalytic activity">
    <reaction evidence="1">
        <text>Hydrolysis of (1-&gt;3)-beta-D-glucosidic linkages in (1-&gt;3)-beta-D-glucans.</text>
        <dbReference type="EC" id="3.2.1.39"/>
    </reaction>
</comment>
<dbReference type="GO" id="GO:0000272">
    <property type="term" value="P:polysaccharide catabolic process"/>
    <property type="evidence" value="ECO:0007669"/>
    <property type="project" value="UniProtKB-KW"/>
</dbReference>
<dbReference type="GO" id="GO:0005576">
    <property type="term" value="C:extracellular region"/>
    <property type="evidence" value="ECO:0007669"/>
    <property type="project" value="TreeGrafter"/>
</dbReference>
<dbReference type="Gene3D" id="3.20.20.80">
    <property type="entry name" value="Glycosidases"/>
    <property type="match status" value="1"/>
</dbReference>
<keyword evidence="25" id="KW-1185">Reference proteome</keyword>
<dbReference type="GO" id="GO:0009277">
    <property type="term" value="C:fungal-type cell wall"/>
    <property type="evidence" value="ECO:0007669"/>
    <property type="project" value="TreeGrafter"/>
</dbReference>
<evidence type="ECO:0000256" key="9">
    <source>
        <dbReference type="ARBA" id="ARBA00022525"/>
    </source>
</evidence>
<evidence type="ECO:0000256" key="15">
    <source>
        <dbReference type="ARBA" id="ARBA00023277"/>
    </source>
</evidence>
<protein>
    <recommendedName>
        <fullName evidence="6">Probable glucan endo-1,3-beta-glucosidase eglC</fullName>
        <ecNumber evidence="5">3.2.1.39</ecNumber>
    </recommendedName>
    <alternativeName>
        <fullName evidence="20">Endo-1,3-beta-glucanase eglC</fullName>
    </alternativeName>
    <alternativeName>
        <fullName evidence="21">Laminarinase eglC</fullName>
    </alternativeName>
</protein>
<dbReference type="GO" id="GO:0005886">
    <property type="term" value="C:plasma membrane"/>
    <property type="evidence" value="ECO:0007669"/>
    <property type="project" value="UniProtKB-SubCell"/>
</dbReference>
<keyword evidence="14" id="KW-0325">Glycoprotein</keyword>
<keyword evidence="9" id="KW-0964">Secreted</keyword>
<dbReference type="GO" id="GO:0098552">
    <property type="term" value="C:side of membrane"/>
    <property type="evidence" value="ECO:0007669"/>
    <property type="project" value="UniProtKB-KW"/>
</dbReference>
<keyword evidence="16" id="KW-0449">Lipoprotein</keyword>
<sequence>MKFKFLLPILLLTTQASAYWRGFSVKSYLADGSTCKSPSDWASVFAQLKKLPNKINAVRLYSSYTCNTLANAIPAAIASDTFLLVGILSASSTYDNEKGALLQAIKAHGWDWLLAVSVGSEDLYRGTISAASLAHQIYDVRGMLSELPGWNGTLKIGHVDTNNAWSNTSNHDVIRACDFVGTDVYPYFQTLQNNSISNAGVLFEDGVKQVRAAVSKAGSSASVWVTETGWPVNGATKNLAVSGTDEARSYWEQVACTAFYAMNTFWFTLQDFNAVPSFAVLGADGSQLYSQSC</sequence>
<keyword evidence="13" id="KW-0472">Membrane</keyword>
<dbReference type="AlphaFoldDB" id="A0A194X0X0"/>
<dbReference type="SUPFAM" id="SSF51445">
    <property type="entry name" value="(Trans)glycosidases"/>
    <property type="match status" value="1"/>
</dbReference>
<evidence type="ECO:0000256" key="14">
    <source>
        <dbReference type="ARBA" id="ARBA00023180"/>
    </source>
</evidence>
<dbReference type="RefSeq" id="XP_018068201.1">
    <property type="nucleotide sequence ID" value="XM_018215448.1"/>
</dbReference>
<dbReference type="STRING" id="149040.A0A194X0X0"/>
<evidence type="ECO:0000256" key="21">
    <source>
        <dbReference type="ARBA" id="ARBA00032906"/>
    </source>
</evidence>
<dbReference type="InterPro" id="IPR017853">
    <property type="entry name" value="GH"/>
</dbReference>
<dbReference type="PANTHER" id="PTHR16631">
    <property type="entry name" value="GLUCAN 1,3-BETA-GLUCOSIDASE"/>
    <property type="match status" value="1"/>
</dbReference>
<evidence type="ECO:0000256" key="18">
    <source>
        <dbReference type="ARBA" id="ARBA00023326"/>
    </source>
</evidence>
<keyword evidence="10" id="KW-0336">GPI-anchor</keyword>
<dbReference type="GeneID" id="28825174"/>
<dbReference type="InParanoid" id="A0A194X0X0"/>
<evidence type="ECO:0000256" key="6">
    <source>
        <dbReference type="ARBA" id="ARBA00019762"/>
    </source>
</evidence>
<keyword evidence="15" id="KW-0119">Carbohydrate metabolism</keyword>
<keyword evidence="17" id="KW-0961">Cell wall biogenesis/degradation</keyword>
<dbReference type="GO" id="GO:0042973">
    <property type="term" value="F:glucan endo-1,3-beta-D-glucosidase activity"/>
    <property type="evidence" value="ECO:0007669"/>
    <property type="project" value="UniProtKB-EC"/>
</dbReference>
<evidence type="ECO:0000256" key="19">
    <source>
        <dbReference type="ARBA" id="ARBA00025152"/>
    </source>
</evidence>
<proteinExistence type="inferred from homology"/>
<name>A0A194X0X0_MOLSC</name>
<dbReference type="EMBL" id="KQ947421">
    <property type="protein sequence ID" value="KUJ13846.1"/>
    <property type="molecule type" value="Genomic_DNA"/>
</dbReference>
<evidence type="ECO:0000313" key="25">
    <source>
        <dbReference type="Proteomes" id="UP000070700"/>
    </source>
</evidence>
<evidence type="ECO:0000256" key="8">
    <source>
        <dbReference type="ARBA" id="ARBA00022512"/>
    </source>
</evidence>
<comment type="subcellular location">
    <subcellularLocation>
        <location evidence="3">Cell membrane</location>
        <topology evidence="3">Lipid-anchor</topology>
        <topology evidence="3">GPI-anchor</topology>
    </subcellularLocation>
    <subcellularLocation>
        <location evidence="2">Secreted</location>
        <location evidence="2">Cell wall</location>
    </subcellularLocation>
</comment>
<dbReference type="Proteomes" id="UP000070700">
    <property type="component" value="Unassembled WGS sequence"/>
</dbReference>
<keyword evidence="11 23" id="KW-0732">Signal</keyword>
<organism evidence="24 25">
    <name type="scientific">Mollisia scopiformis</name>
    <name type="common">Conifer needle endophyte fungus</name>
    <name type="synonym">Phialocephala scopiformis</name>
    <dbReference type="NCBI Taxonomy" id="149040"/>
    <lineage>
        <taxon>Eukaryota</taxon>
        <taxon>Fungi</taxon>
        <taxon>Dikarya</taxon>
        <taxon>Ascomycota</taxon>
        <taxon>Pezizomycotina</taxon>
        <taxon>Leotiomycetes</taxon>
        <taxon>Helotiales</taxon>
        <taxon>Mollisiaceae</taxon>
        <taxon>Mollisia</taxon>
    </lineage>
</organism>
<reference evidence="24 25" key="1">
    <citation type="submission" date="2015-10" db="EMBL/GenBank/DDBJ databases">
        <title>Full genome of DAOMC 229536 Phialocephala scopiformis, a fungal endophyte of spruce producing the potent anti-insectan compound rugulosin.</title>
        <authorList>
            <consortium name="DOE Joint Genome Institute"/>
            <person name="Walker A.K."/>
            <person name="Frasz S.L."/>
            <person name="Seifert K.A."/>
            <person name="Miller J.D."/>
            <person name="Mondo S.J."/>
            <person name="Labutti K."/>
            <person name="Lipzen A."/>
            <person name="Dockter R."/>
            <person name="Kennedy M."/>
            <person name="Grigoriev I.V."/>
            <person name="Spatafora J.W."/>
        </authorList>
    </citation>
    <scope>NUCLEOTIDE SEQUENCE [LARGE SCALE GENOMIC DNA]</scope>
    <source>
        <strain evidence="24 25">CBS 120377</strain>
    </source>
</reference>
<dbReference type="GO" id="GO:0009986">
    <property type="term" value="C:cell surface"/>
    <property type="evidence" value="ECO:0007669"/>
    <property type="project" value="TreeGrafter"/>
</dbReference>
<dbReference type="KEGG" id="psco:LY89DRAFT_687196"/>
<evidence type="ECO:0000256" key="4">
    <source>
        <dbReference type="ARBA" id="ARBA00008773"/>
    </source>
</evidence>
<evidence type="ECO:0000256" key="13">
    <source>
        <dbReference type="ARBA" id="ARBA00023136"/>
    </source>
</evidence>
<evidence type="ECO:0000256" key="7">
    <source>
        <dbReference type="ARBA" id="ARBA00022475"/>
    </source>
</evidence>
<dbReference type="GO" id="GO:0071555">
    <property type="term" value="P:cell wall organization"/>
    <property type="evidence" value="ECO:0007669"/>
    <property type="project" value="UniProtKB-KW"/>
</dbReference>
<dbReference type="PANTHER" id="PTHR16631:SF13">
    <property type="entry name" value="GLUCAN ENDO-1,3-BETA-GLUCOSIDASE EGLC-RELATED"/>
    <property type="match status" value="1"/>
</dbReference>
<accession>A0A194X0X0</accession>
<keyword evidence="18" id="KW-0624">Polysaccharide degradation</keyword>
<evidence type="ECO:0000256" key="16">
    <source>
        <dbReference type="ARBA" id="ARBA00023288"/>
    </source>
</evidence>
<dbReference type="EC" id="3.2.1.39" evidence="5"/>
<comment type="similarity">
    <text evidence="4 22">Belongs to the glycosyl hydrolase 17 family.</text>
</comment>
<evidence type="ECO:0000256" key="11">
    <source>
        <dbReference type="ARBA" id="ARBA00022729"/>
    </source>
</evidence>
<evidence type="ECO:0000256" key="17">
    <source>
        <dbReference type="ARBA" id="ARBA00023316"/>
    </source>
</evidence>
<dbReference type="OrthoDB" id="77201at2759"/>
<feature type="signal peptide" evidence="23">
    <location>
        <begin position="1"/>
        <end position="18"/>
    </location>
</feature>
<feature type="chain" id="PRO_5008267696" description="Probable glucan endo-1,3-beta-glucosidase eglC" evidence="23">
    <location>
        <begin position="19"/>
        <end position="293"/>
    </location>
</feature>
<keyword evidence="7" id="KW-1003">Cell membrane</keyword>